<proteinExistence type="predicted"/>
<keyword evidence="2" id="KW-1185">Reference proteome</keyword>
<organism evidence="1 2">
    <name type="scientific">Neocucurbitaria cava</name>
    <dbReference type="NCBI Taxonomy" id="798079"/>
    <lineage>
        <taxon>Eukaryota</taxon>
        <taxon>Fungi</taxon>
        <taxon>Dikarya</taxon>
        <taxon>Ascomycota</taxon>
        <taxon>Pezizomycotina</taxon>
        <taxon>Dothideomycetes</taxon>
        <taxon>Pleosporomycetidae</taxon>
        <taxon>Pleosporales</taxon>
        <taxon>Pleosporineae</taxon>
        <taxon>Cucurbitariaceae</taxon>
        <taxon>Neocucurbitaria</taxon>
    </lineage>
</organism>
<reference evidence="1" key="1">
    <citation type="submission" date="2022-10" db="EMBL/GenBank/DDBJ databases">
        <title>Tapping the CABI collections for fungal endophytes: first genome assemblies for Collariella, Neodidymelliopsis, Ascochyta clinopodiicola, Didymella pomorum, Didymosphaeria variabile, Neocosmospora piperis and Neocucurbitaria cava.</title>
        <authorList>
            <person name="Hill R."/>
        </authorList>
    </citation>
    <scope>NUCLEOTIDE SEQUENCE</scope>
    <source>
        <strain evidence="1">IMI 356814</strain>
    </source>
</reference>
<gene>
    <name evidence="1" type="ORF">N0V83_005561</name>
</gene>
<sequence length="332" mass="36236">MNQKDQEMRPTVLKRENLALRDKLAAYVEIINYLARLPPATAQHVQQRLRSGSDPTDVLQSLKGQSFEMMPSAQDMARSILPPIHSNGELELLVNHPGAFPLVDLSQRAQDTGNTLVTPVTFSTLDNGKLGSSFMPLNHDELSSQEAQSFRLLEDSVGRASSSIAVDTTTPQYFDPRLASLNIDFWTSVPISNAQAAAAISLYFEAQHHTWGVFDCELFLSDLIGLRFDFCSPYPEASRNSYAFEKEAEKLLQSEGTADSLPTIAGLALLYVSLSVHGEGLRALKFLTAASEAAEKLKLFGVPEALETLSSASLETLVATSATAWGLFNVIV</sequence>
<evidence type="ECO:0000313" key="2">
    <source>
        <dbReference type="Proteomes" id="UP001140560"/>
    </source>
</evidence>
<accession>A0A9W8Y836</accession>
<dbReference type="OrthoDB" id="10261408at2759"/>
<dbReference type="PANTHER" id="PTHR47256:SF1">
    <property type="entry name" value="ZN(II)2CYS6 TRANSCRIPTION FACTOR (EUROFUNG)"/>
    <property type="match status" value="1"/>
</dbReference>
<protein>
    <submittedName>
        <fullName evidence="1">Uncharacterized protein</fullName>
    </submittedName>
</protein>
<dbReference type="InterPro" id="IPR053187">
    <property type="entry name" value="Notoamide_regulator"/>
</dbReference>
<dbReference type="PANTHER" id="PTHR47256">
    <property type="entry name" value="ZN(II)2CYS6 TRANSCRIPTION FACTOR (EUROFUNG)-RELATED"/>
    <property type="match status" value="1"/>
</dbReference>
<name>A0A9W8Y836_9PLEO</name>
<dbReference type="Proteomes" id="UP001140560">
    <property type="component" value="Unassembled WGS sequence"/>
</dbReference>
<comment type="caution">
    <text evidence="1">The sequence shown here is derived from an EMBL/GenBank/DDBJ whole genome shotgun (WGS) entry which is preliminary data.</text>
</comment>
<evidence type="ECO:0000313" key="1">
    <source>
        <dbReference type="EMBL" id="KAJ4369797.1"/>
    </source>
</evidence>
<dbReference type="AlphaFoldDB" id="A0A9W8Y836"/>
<dbReference type="EMBL" id="JAPEUY010000009">
    <property type="protein sequence ID" value="KAJ4369797.1"/>
    <property type="molecule type" value="Genomic_DNA"/>
</dbReference>